<evidence type="ECO:0000313" key="2">
    <source>
        <dbReference type="Proteomes" id="UP001175097"/>
    </source>
</evidence>
<name>A0ABT8JS16_9BACL</name>
<organism evidence="1 2">
    <name type="scientific">Sporosarcina highlanderae</name>
    <dbReference type="NCBI Taxonomy" id="3035916"/>
    <lineage>
        <taxon>Bacteria</taxon>
        <taxon>Bacillati</taxon>
        <taxon>Bacillota</taxon>
        <taxon>Bacilli</taxon>
        <taxon>Bacillales</taxon>
        <taxon>Caryophanaceae</taxon>
        <taxon>Sporosarcina</taxon>
    </lineage>
</organism>
<comment type="caution">
    <text evidence="1">The sequence shown here is derived from an EMBL/GenBank/DDBJ whole genome shotgun (WGS) entry which is preliminary data.</text>
</comment>
<dbReference type="EMBL" id="JAROCC010000007">
    <property type="protein sequence ID" value="MDN4607905.1"/>
    <property type="molecule type" value="Genomic_DNA"/>
</dbReference>
<accession>A0ABT8JS16</accession>
<keyword evidence="2" id="KW-1185">Reference proteome</keyword>
<dbReference type="Proteomes" id="UP001175097">
    <property type="component" value="Unassembled WGS sequence"/>
</dbReference>
<sequence>MAAIGGMKKLPKSYVSHEVNNLFSKLEKRFSRESLISMIRQFEGPGKRGNLNDKKASKSNICVISSQEETEDIKEKYSLGYIKLAKPYVINHFIFSFETDTIAISLDPNLVKDNVSQEQAILNFIESAKSFKEYTLIVEENLPNTLALFGESDKQWFLAVKDKELASVAQKFIETIMNSESVDMNESKKGSSQVKAYQHYNIDLEGNNRIIAKMAFNLLASEKGFEFVLESKFDLIRDWIYLGTNNLSFVEMIPRDKDLEERLIPFCPDKAHYIIIIQEGDSLIALVSFYGEAYSHIVKLADLDSDEIVLQYPIGLICDWKNRKEYSLLEHISTITELE</sequence>
<dbReference type="RefSeq" id="WP_301243667.1">
    <property type="nucleotide sequence ID" value="NZ_JAROCC010000007.1"/>
</dbReference>
<gene>
    <name evidence="1" type="ORF">P5G49_10535</name>
</gene>
<protein>
    <submittedName>
        <fullName evidence="1">Uncharacterized protein</fullName>
    </submittedName>
</protein>
<reference evidence="1" key="1">
    <citation type="submission" date="2023-03" db="EMBL/GenBank/DDBJ databases">
        <title>MT1 and MT2 Draft Genomes of Novel Species.</title>
        <authorList>
            <person name="Venkateswaran K."/>
        </authorList>
    </citation>
    <scope>NUCLEOTIDE SEQUENCE</scope>
    <source>
        <strain evidence="1">F6_3S_P_2</strain>
    </source>
</reference>
<proteinExistence type="predicted"/>
<evidence type="ECO:0000313" key="1">
    <source>
        <dbReference type="EMBL" id="MDN4607905.1"/>
    </source>
</evidence>